<reference evidence="4 5" key="1">
    <citation type="journal article" date="2024" name="IMA Fungus">
        <title>Apiospora arundinis, a panoply of carbohydrate-active enzymes and secondary metabolites.</title>
        <authorList>
            <person name="Sorensen T."/>
            <person name="Petersen C."/>
            <person name="Muurmann A.T."/>
            <person name="Christiansen J.V."/>
            <person name="Brundto M.L."/>
            <person name="Overgaard C.K."/>
            <person name="Boysen A.T."/>
            <person name="Wollenberg R.D."/>
            <person name="Larsen T.O."/>
            <person name="Sorensen J.L."/>
            <person name="Nielsen K.L."/>
            <person name="Sondergaard T.E."/>
        </authorList>
    </citation>
    <scope>NUCLEOTIDE SEQUENCE [LARGE SCALE GENOMIC DNA]</scope>
    <source>
        <strain evidence="4 5">AAU 773</strain>
    </source>
</reference>
<dbReference type="InterPro" id="IPR013154">
    <property type="entry name" value="ADH-like_N"/>
</dbReference>
<name>A0ABR2IAF6_9PEZI</name>
<accession>A0ABR2IAF6</accession>
<comment type="similarity">
    <text evidence="1">Belongs to the zinc-containing alcohol dehydrogenase family.</text>
</comment>
<dbReference type="SUPFAM" id="SSF51735">
    <property type="entry name" value="NAD(P)-binding Rossmann-fold domains"/>
    <property type="match status" value="1"/>
</dbReference>
<evidence type="ECO:0000256" key="1">
    <source>
        <dbReference type="ARBA" id="ARBA00008072"/>
    </source>
</evidence>
<feature type="domain" description="Enoyl reductase (ER)" evidence="3">
    <location>
        <begin position="19"/>
        <end position="309"/>
    </location>
</feature>
<dbReference type="InterPro" id="IPR047122">
    <property type="entry name" value="Trans-enoyl_RdTase-like"/>
</dbReference>
<organism evidence="4 5">
    <name type="scientific">Apiospora arundinis</name>
    <dbReference type="NCBI Taxonomy" id="335852"/>
    <lineage>
        <taxon>Eukaryota</taxon>
        <taxon>Fungi</taxon>
        <taxon>Dikarya</taxon>
        <taxon>Ascomycota</taxon>
        <taxon>Pezizomycotina</taxon>
        <taxon>Sordariomycetes</taxon>
        <taxon>Xylariomycetidae</taxon>
        <taxon>Amphisphaeriales</taxon>
        <taxon>Apiosporaceae</taxon>
        <taxon>Apiospora</taxon>
    </lineage>
</organism>
<protein>
    <submittedName>
        <fullName evidence="4">GroES-like protein</fullName>
    </submittedName>
</protein>
<keyword evidence="2" id="KW-0560">Oxidoreductase</keyword>
<gene>
    <name evidence="4" type="ORF">PGQ11_010099</name>
</gene>
<dbReference type="InterPro" id="IPR036291">
    <property type="entry name" value="NAD(P)-bd_dom_sf"/>
</dbReference>
<sequence length="371" mass="38237">MATTATAKNAAAWLTAPKARPFQVSEAPMPVAGPDEVVVRTHAIALNPVDWFIQAMGIIVPAEAYPAVIGCDLAGEVVSVGANVAAAGQFAEGDRVCGLAGGARADDGSGHKNGAFQLYAKADRGLLAKIPDSVSYAEAAVLPLGLSTAATAMFQKDAMALPLPGSSSSSSTAKSADKKVVLVWGGRTSVGSCAIQLAVAAGFDVATTASARNHAYCRGLGAKWVFDYHDSTIEDDIVEALKGRECVGVLDAWSRGSIAQCARVILKLDKNGSVGGRKWVQTVLPTAEMVSEEVPEGVELGYTYGTTLVNNEVGPAIWGKWVPEALASGALQCKPEPEVVAKGLDGIQTACDIGAKGWGESSSPKLVVEIV</sequence>
<dbReference type="InterPro" id="IPR020843">
    <property type="entry name" value="ER"/>
</dbReference>
<dbReference type="Pfam" id="PF08240">
    <property type="entry name" value="ADH_N"/>
    <property type="match status" value="1"/>
</dbReference>
<evidence type="ECO:0000259" key="3">
    <source>
        <dbReference type="SMART" id="SM00829"/>
    </source>
</evidence>
<dbReference type="SMART" id="SM00829">
    <property type="entry name" value="PKS_ER"/>
    <property type="match status" value="1"/>
</dbReference>
<dbReference type="PANTHER" id="PTHR45348:SF2">
    <property type="entry name" value="ZINC-TYPE ALCOHOL DEHYDROGENASE-LIKE PROTEIN C2E1P3.01"/>
    <property type="match status" value="1"/>
</dbReference>
<dbReference type="InterPro" id="IPR011032">
    <property type="entry name" value="GroES-like_sf"/>
</dbReference>
<evidence type="ECO:0000313" key="5">
    <source>
        <dbReference type="Proteomes" id="UP001390339"/>
    </source>
</evidence>
<keyword evidence="5" id="KW-1185">Reference proteome</keyword>
<dbReference type="SUPFAM" id="SSF50129">
    <property type="entry name" value="GroES-like"/>
    <property type="match status" value="1"/>
</dbReference>
<dbReference type="PANTHER" id="PTHR45348">
    <property type="entry name" value="HYPOTHETICAL OXIDOREDUCTASE (EUROFUNG)"/>
    <property type="match status" value="1"/>
</dbReference>
<comment type="caution">
    <text evidence="4">The sequence shown here is derived from an EMBL/GenBank/DDBJ whole genome shotgun (WGS) entry which is preliminary data.</text>
</comment>
<dbReference type="Gene3D" id="3.40.50.720">
    <property type="entry name" value="NAD(P)-binding Rossmann-like Domain"/>
    <property type="match status" value="1"/>
</dbReference>
<dbReference type="Gene3D" id="3.90.180.10">
    <property type="entry name" value="Medium-chain alcohol dehydrogenases, catalytic domain"/>
    <property type="match status" value="1"/>
</dbReference>
<dbReference type="EMBL" id="JAPCWZ010000006">
    <property type="protein sequence ID" value="KAK8859365.1"/>
    <property type="molecule type" value="Genomic_DNA"/>
</dbReference>
<dbReference type="CDD" id="cd08249">
    <property type="entry name" value="enoyl_reductase_like"/>
    <property type="match status" value="1"/>
</dbReference>
<proteinExistence type="inferred from homology"/>
<dbReference type="Proteomes" id="UP001390339">
    <property type="component" value="Unassembled WGS sequence"/>
</dbReference>
<evidence type="ECO:0000256" key="2">
    <source>
        <dbReference type="ARBA" id="ARBA00023002"/>
    </source>
</evidence>
<evidence type="ECO:0000313" key="4">
    <source>
        <dbReference type="EMBL" id="KAK8859365.1"/>
    </source>
</evidence>